<dbReference type="EMBL" id="LXQA010407664">
    <property type="protein sequence ID" value="MCI49853.1"/>
    <property type="molecule type" value="Genomic_DNA"/>
</dbReference>
<evidence type="ECO:0000313" key="2">
    <source>
        <dbReference type="Proteomes" id="UP000265520"/>
    </source>
</evidence>
<dbReference type="AlphaFoldDB" id="A0A392SLT8"/>
<protein>
    <submittedName>
        <fullName evidence="1">Uncharacterized protein</fullName>
    </submittedName>
</protein>
<proteinExistence type="predicted"/>
<feature type="non-terminal residue" evidence="1">
    <location>
        <position position="1"/>
    </location>
</feature>
<sequence>YRSFKSKLPLKCASLNSSDSVLPDPIPQHVSCCSGLVT</sequence>
<reference evidence="1 2" key="1">
    <citation type="journal article" date="2018" name="Front. Plant Sci.">
        <title>Red Clover (Trifolium pratense) and Zigzag Clover (T. medium) - A Picture of Genomic Similarities and Differences.</title>
        <authorList>
            <person name="Dluhosova J."/>
            <person name="Istvanek J."/>
            <person name="Nedelnik J."/>
            <person name="Repkova J."/>
        </authorList>
    </citation>
    <scope>NUCLEOTIDE SEQUENCE [LARGE SCALE GENOMIC DNA]</scope>
    <source>
        <strain evidence="2">cv. 10/8</strain>
        <tissue evidence="1">Leaf</tissue>
    </source>
</reference>
<evidence type="ECO:0000313" key="1">
    <source>
        <dbReference type="EMBL" id="MCI49853.1"/>
    </source>
</evidence>
<name>A0A392SLT8_9FABA</name>
<dbReference type="Proteomes" id="UP000265520">
    <property type="component" value="Unassembled WGS sequence"/>
</dbReference>
<organism evidence="1 2">
    <name type="scientific">Trifolium medium</name>
    <dbReference type="NCBI Taxonomy" id="97028"/>
    <lineage>
        <taxon>Eukaryota</taxon>
        <taxon>Viridiplantae</taxon>
        <taxon>Streptophyta</taxon>
        <taxon>Embryophyta</taxon>
        <taxon>Tracheophyta</taxon>
        <taxon>Spermatophyta</taxon>
        <taxon>Magnoliopsida</taxon>
        <taxon>eudicotyledons</taxon>
        <taxon>Gunneridae</taxon>
        <taxon>Pentapetalae</taxon>
        <taxon>rosids</taxon>
        <taxon>fabids</taxon>
        <taxon>Fabales</taxon>
        <taxon>Fabaceae</taxon>
        <taxon>Papilionoideae</taxon>
        <taxon>50 kb inversion clade</taxon>
        <taxon>NPAAA clade</taxon>
        <taxon>Hologalegina</taxon>
        <taxon>IRL clade</taxon>
        <taxon>Trifolieae</taxon>
        <taxon>Trifolium</taxon>
    </lineage>
</organism>
<comment type="caution">
    <text evidence="1">The sequence shown here is derived from an EMBL/GenBank/DDBJ whole genome shotgun (WGS) entry which is preliminary data.</text>
</comment>
<accession>A0A392SLT8</accession>
<keyword evidence="2" id="KW-1185">Reference proteome</keyword>